<name>A0ACB8RWQ8_9AGAM</name>
<comment type="caution">
    <text evidence="1">The sequence shown here is derived from an EMBL/GenBank/DDBJ whole genome shotgun (WGS) entry which is preliminary data.</text>
</comment>
<sequence>MLSRLLSIILFFTLFSATTAQFQFFNGMFGGQQQQHHQQQPAGGSQWASYADNVPCSNYLCQDTMTCVNRPVDCPCPHVHDVKCIVADKQEDGDGTAICVRGGTDCEQVERLAKKFAH</sequence>
<reference evidence="1" key="2">
    <citation type="journal article" date="2022" name="New Phytol.">
        <title>Evolutionary transition to the ectomycorrhizal habit in the genomes of a hyperdiverse lineage of mushroom-forming fungi.</title>
        <authorList>
            <person name="Looney B."/>
            <person name="Miyauchi S."/>
            <person name="Morin E."/>
            <person name="Drula E."/>
            <person name="Courty P.E."/>
            <person name="Kohler A."/>
            <person name="Kuo A."/>
            <person name="LaButti K."/>
            <person name="Pangilinan J."/>
            <person name="Lipzen A."/>
            <person name="Riley R."/>
            <person name="Andreopoulos W."/>
            <person name="He G."/>
            <person name="Johnson J."/>
            <person name="Nolan M."/>
            <person name="Tritt A."/>
            <person name="Barry K.W."/>
            <person name="Grigoriev I.V."/>
            <person name="Nagy L.G."/>
            <person name="Hibbett D."/>
            <person name="Henrissat B."/>
            <person name="Matheny P.B."/>
            <person name="Labbe J."/>
            <person name="Martin F.M."/>
        </authorList>
    </citation>
    <scope>NUCLEOTIDE SEQUENCE</scope>
    <source>
        <strain evidence="1">FP105234-sp</strain>
    </source>
</reference>
<accession>A0ACB8RWQ8</accession>
<dbReference type="EMBL" id="MU275893">
    <property type="protein sequence ID" value="KAI0048045.1"/>
    <property type="molecule type" value="Genomic_DNA"/>
</dbReference>
<keyword evidence="2" id="KW-1185">Reference proteome</keyword>
<protein>
    <submittedName>
        <fullName evidence="1">Uncharacterized protein</fullName>
    </submittedName>
</protein>
<dbReference type="Proteomes" id="UP000814033">
    <property type="component" value="Unassembled WGS sequence"/>
</dbReference>
<evidence type="ECO:0000313" key="1">
    <source>
        <dbReference type="EMBL" id="KAI0048045.1"/>
    </source>
</evidence>
<organism evidence="1 2">
    <name type="scientific">Auriscalpium vulgare</name>
    <dbReference type="NCBI Taxonomy" id="40419"/>
    <lineage>
        <taxon>Eukaryota</taxon>
        <taxon>Fungi</taxon>
        <taxon>Dikarya</taxon>
        <taxon>Basidiomycota</taxon>
        <taxon>Agaricomycotina</taxon>
        <taxon>Agaricomycetes</taxon>
        <taxon>Russulales</taxon>
        <taxon>Auriscalpiaceae</taxon>
        <taxon>Auriscalpium</taxon>
    </lineage>
</organism>
<evidence type="ECO:0000313" key="2">
    <source>
        <dbReference type="Proteomes" id="UP000814033"/>
    </source>
</evidence>
<gene>
    <name evidence="1" type="ORF">FA95DRAFT_1491541</name>
</gene>
<proteinExistence type="predicted"/>
<reference evidence="1" key="1">
    <citation type="submission" date="2021-02" db="EMBL/GenBank/DDBJ databases">
        <authorList>
            <consortium name="DOE Joint Genome Institute"/>
            <person name="Ahrendt S."/>
            <person name="Looney B.P."/>
            <person name="Miyauchi S."/>
            <person name="Morin E."/>
            <person name="Drula E."/>
            <person name="Courty P.E."/>
            <person name="Chicoki N."/>
            <person name="Fauchery L."/>
            <person name="Kohler A."/>
            <person name="Kuo A."/>
            <person name="Labutti K."/>
            <person name="Pangilinan J."/>
            <person name="Lipzen A."/>
            <person name="Riley R."/>
            <person name="Andreopoulos W."/>
            <person name="He G."/>
            <person name="Johnson J."/>
            <person name="Barry K.W."/>
            <person name="Grigoriev I.V."/>
            <person name="Nagy L."/>
            <person name="Hibbett D."/>
            <person name="Henrissat B."/>
            <person name="Matheny P.B."/>
            <person name="Labbe J."/>
            <person name="Martin F."/>
        </authorList>
    </citation>
    <scope>NUCLEOTIDE SEQUENCE</scope>
    <source>
        <strain evidence="1">FP105234-sp</strain>
    </source>
</reference>